<dbReference type="OrthoDB" id="449241at2759"/>
<dbReference type="GO" id="GO:0017183">
    <property type="term" value="P:protein histidyl modification to diphthamide"/>
    <property type="evidence" value="ECO:0007669"/>
    <property type="project" value="InterPro"/>
</dbReference>
<dbReference type="InterPro" id="IPR016435">
    <property type="entry name" value="DPH1/DPH2"/>
</dbReference>
<evidence type="ECO:0000313" key="1">
    <source>
        <dbReference type="EMBL" id="KAF5396160.1"/>
    </source>
</evidence>
<accession>A0A8J4WML4</accession>
<dbReference type="GO" id="GO:0090560">
    <property type="term" value="F:2-(3-amino-3-carboxypropyl)histidine synthase activity"/>
    <property type="evidence" value="ECO:0007669"/>
    <property type="project" value="InterPro"/>
</dbReference>
<keyword evidence="2" id="KW-1185">Reference proteome</keyword>
<dbReference type="NCBIfam" id="TIGR00322">
    <property type="entry name" value="diphth2_R"/>
    <property type="match status" value="1"/>
</dbReference>
<dbReference type="EMBL" id="LUCH01009015">
    <property type="protein sequence ID" value="KAF5396160.1"/>
    <property type="molecule type" value="Genomic_DNA"/>
</dbReference>
<dbReference type="Proteomes" id="UP000748531">
    <property type="component" value="Unassembled WGS sequence"/>
</dbReference>
<name>A0A8J4WML4_9TREM</name>
<gene>
    <name evidence="1" type="ORF">PHET_11129</name>
</gene>
<dbReference type="AlphaFoldDB" id="A0A8J4WML4"/>
<organism evidence="1 2">
    <name type="scientific">Paragonimus heterotremus</name>
    <dbReference type="NCBI Taxonomy" id="100268"/>
    <lineage>
        <taxon>Eukaryota</taxon>
        <taxon>Metazoa</taxon>
        <taxon>Spiralia</taxon>
        <taxon>Lophotrochozoa</taxon>
        <taxon>Platyhelminthes</taxon>
        <taxon>Trematoda</taxon>
        <taxon>Digenea</taxon>
        <taxon>Plagiorchiida</taxon>
        <taxon>Troglotremata</taxon>
        <taxon>Troglotrematidae</taxon>
        <taxon>Paragonimus</taxon>
    </lineage>
</organism>
<evidence type="ECO:0000313" key="2">
    <source>
        <dbReference type="Proteomes" id="UP000748531"/>
    </source>
</evidence>
<reference evidence="1" key="1">
    <citation type="submission" date="2019-05" db="EMBL/GenBank/DDBJ databases">
        <title>Annotation for the trematode Paragonimus heterotremus.</title>
        <authorList>
            <person name="Choi Y.-J."/>
        </authorList>
    </citation>
    <scope>NUCLEOTIDE SEQUENCE</scope>
    <source>
        <strain evidence="1">LC</strain>
    </source>
</reference>
<protein>
    <submittedName>
        <fullName evidence="1">Uncharacterized protein</fullName>
    </submittedName>
</protein>
<proteinExistence type="predicted"/>
<dbReference type="Gene3D" id="3.40.50.11840">
    <property type="entry name" value="Diphthamide synthesis DPH1/DPH2 domain 1"/>
    <property type="match status" value="1"/>
</dbReference>
<dbReference type="InterPro" id="IPR042263">
    <property type="entry name" value="DPH1/DPH2_1"/>
</dbReference>
<dbReference type="PANTHER" id="PTHR10762">
    <property type="entry name" value="DIPHTHAMIDE BIOSYNTHESIS PROTEIN"/>
    <property type="match status" value="1"/>
</dbReference>
<sequence>MSSVVTDDGSDVIARTIVLTTNWRVPVNDVSTVFHIEETVQWIKNNGFNQIGLQFPDELLCVAAVICKQICEASHKFCFILGDSSFAGCVRITIIFIGLKGVVLFDVLSLPLLCSFSYCNCGFHLRVTLCFSRHELKNSLTVV</sequence>
<dbReference type="PANTHER" id="PTHR10762:SF2">
    <property type="entry name" value="2-(3-AMINO-3-CARBOXYPROPYL)HISTIDINE SYNTHASE SUBUNIT 2"/>
    <property type="match status" value="1"/>
</dbReference>
<comment type="caution">
    <text evidence="1">The sequence shown here is derived from an EMBL/GenBank/DDBJ whole genome shotgun (WGS) entry which is preliminary data.</text>
</comment>